<comment type="subcellular location">
    <subcellularLocation>
        <location evidence="1 12">Cell membrane</location>
        <topology evidence="1 12">Multi-pass membrane protein</topology>
    </subcellularLocation>
</comment>
<evidence type="ECO:0000256" key="3">
    <source>
        <dbReference type="ARBA" id="ARBA00022519"/>
    </source>
</evidence>
<reference evidence="13 14" key="1">
    <citation type="submission" date="2017-03" db="EMBL/GenBank/DDBJ databases">
        <title>Complete genome sequence of the novel DNRA strain Pseudomonas sp. S-6-2 isolated from Chinese polluted river sediment. Journal of Biotechnology.</title>
        <authorList>
            <person name="Li J."/>
            <person name="Xiang F."/>
            <person name="Wang L."/>
            <person name="Xi L."/>
            <person name="Liu J."/>
        </authorList>
    </citation>
    <scope>NUCLEOTIDE SEQUENCE [LARGE SCALE GENOMIC DNA]</scope>
    <source>
        <strain evidence="13 14">S-6-2</strain>
    </source>
</reference>
<proteinExistence type="inferred from homology"/>
<comment type="similarity">
    <text evidence="10 12">Belongs to the fluoride channel Fluc/FEX (TC 1.A.43) family.</text>
</comment>
<dbReference type="GO" id="GO:0005886">
    <property type="term" value="C:plasma membrane"/>
    <property type="evidence" value="ECO:0007669"/>
    <property type="project" value="UniProtKB-SubCell"/>
</dbReference>
<evidence type="ECO:0000256" key="11">
    <source>
        <dbReference type="ARBA" id="ARBA00035585"/>
    </source>
</evidence>
<evidence type="ECO:0000256" key="9">
    <source>
        <dbReference type="ARBA" id="ARBA00023303"/>
    </source>
</evidence>
<feature type="transmembrane region" description="Helical" evidence="12">
    <location>
        <begin position="32"/>
        <end position="55"/>
    </location>
</feature>
<keyword evidence="8 12" id="KW-0472">Membrane</keyword>
<feature type="transmembrane region" description="Helical" evidence="12">
    <location>
        <begin position="67"/>
        <end position="91"/>
    </location>
</feature>
<keyword evidence="12" id="KW-0479">Metal-binding</keyword>
<evidence type="ECO:0000256" key="8">
    <source>
        <dbReference type="ARBA" id="ARBA00023136"/>
    </source>
</evidence>
<feature type="binding site" evidence="12">
    <location>
        <position position="78"/>
    </location>
    <ligand>
        <name>Na(+)</name>
        <dbReference type="ChEBI" id="CHEBI:29101"/>
        <note>structural</note>
    </ligand>
</feature>
<accession>A0A1V0B2F1</accession>
<evidence type="ECO:0000256" key="12">
    <source>
        <dbReference type="HAMAP-Rule" id="MF_00454"/>
    </source>
</evidence>
<keyword evidence="12" id="KW-0813">Transport</keyword>
<keyword evidence="14" id="KW-1185">Reference proteome</keyword>
<evidence type="ECO:0000313" key="13">
    <source>
        <dbReference type="EMBL" id="AQZ93964.1"/>
    </source>
</evidence>
<keyword evidence="2 12" id="KW-1003">Cell membrane</keyword>
<evidence type="ECO:0000256" key="10">
    <source>
        <dbReference type="ARBA" id="ARBA00035120"/>
    </source>
</evidence>
<protein>
    <recommendedName>
        <fullName evidence="12">Fluoride-specific ion channel FluC</fullName>
    </recommendedName>
</protein>
<dbReference type="PANTHER" id="PTHR28259">
    <property type="entry name" value="FLUORIDE EXPORT PROTEIN 1-RELATED"/>
    <property type="match status" value="1"/>
</dbReference>
<name>A0A1V0B2F1_9GAMM</name>
<evidence type="ECO:0000256" key="4">
    <source>
        <dbReference type="ARBA" id="ARBA00022692"/>
    </source>
</evidence>
<sequence length="132" mass="13717">MLKSLLAIALGASVGASFRWWLGLKLNTLFPAIPLGTLTANLIGSYIAGLGIALLANMPSLSPEWRLLLITGFCGGLTTFSTFSAETFALLQDGRGLMALGAIALHVTGSLLMLAVGFYSMQLLQGQMGGGL</sequence>
<comment type="activity regulation">
    <text evidence="12">Na(+) is not transported, but it plays an essential structural role and its presence is essential for fluoride channel function.</text>
</comment>
<organism evidence="13 14">
    <name type="scientific">Halopseudomonas phragmitis</name>
    <dbReference type="NCBI Taxonomy" id="1931241"/>
    <lineage>
        <taxon>Bacteria</taxon>
        <taxon>Pseudomonadati</taxon>
        <taxon>Pseudomonadota</taxon>
        <taxon>Gammaproteobacteria</taxon>
        <taxon>Pseudomonadales</taxon>
        <taxon>Pseudomonadaceae</taxon>
        <taxon>Halopseudomonas</taxon>
    </lineage>
</organism>
<keyword evidence="5 12" id="KW-1133">Transmembrane helix</keyword>
<evidence type="ECO:0000256" key="1">
    <source>
        <dbReference type="ARBA" id="ARBA00004651"/>
    </source>
</evidence>
<dbReference type="AlphaFoldDB" id="A0A1V0B2F1"/>
<keyword evidence="4 12" id="KW-0812">Transmembrane</keyword>
<keyword evidence="6 12" id="KW-0915">Sodium</keyword>
<keyword evidence="7 12" id="KW-0406">Ion transport</keyword>
<dbReference type="STRING" id="1931241.BVH74_04000"/>
<dbReference type="NCBIfam" id="NF010792">
    <property type="entry name" value="PRK14196.1"/>
    <property type="match status" value="1"/>
</dbReference>
<feature type="transmembrane region" description="Helical" evidence="12">
    <location>
        <begin position="97"/>
        <end position="119"/>
    </location>
</feature>
<dbReference type="GO" id="GO:0140114">
    <property type="term" value="P:cellular detoxification of fluoride"/>
    <property type="evidence" value="ECO:0007669"/>
    <property type="project" value="UniProtKB-UniRule"/>
</dbReference>
<evidence type="ECO:0000256" key="2">
    <source>
        <dbReference type="ARBA" id="ARBA00022475"/>
    </source>
</evidence>
<evidence type="ECO:0000256" key="5">
    <source>
        <dbReference type="ARBA" id="ARBA00022989"/>
    </source>
</evidence>
<dbReference type="Pfam" id="PF02537">
    <property type="entry name" value="CRCB"/>
    <property type="match status" value="1"/>
</dbReference>
<dbReference type="InterPro" id="IPR003691">
    <property type="entry name" value="FluC"/>
</dbReference>
<comment type="catalytic activity">
    <reaction evidence="11">
        <text>fluoride(in) = fluoride(out)</text>
        <dbReference type="Rhea" id="RHEA:76159"/>
        <dbReference type="ChEBI" id="CHEBI:17051"/>
    </reaction>
    <physiologicalReaction direction="left-to-right" evidence="11">
        <dbReference type="Rhea" id="RHEA:76160"/>
    </physiologicalReaction>
</comment>
<comment type="function">
    <text evidence="12">Fluoride-specific ion channel. Important for reducing fluoride concentration in the cell, thus reducing its toxicity.</text>
</comment>
<dbReference type="HAMAP" id="MF_00454">
    <property type="entry name" value="FluC"/>
    <property type="match status" value="1"/>
</dbReference>
<gene>
    <name evidence="12" type="primary">fluC</name>
    <name evidence="12" type="synonym">crcB</name>
    <name evidence="13" type="ORF">BVH74_04000</name>
</gene>
<dbReference type="RefSeq" id="WP_080048819.1">
    <property type="nucleotide sequence ID" value="NZ_CP020100.1"/>
</dbReference>
<dbReference type="Proteomes" id="UP000243488">
    <property type="component" value="Chromosome"/>
</dbReference>
<dbReference type="GO" id="GO:0062054">
    <property type="term" value="F:fluoride channel activity"/>
    <property type="evidence" value="ECO:0007669"/>
    <property type="project" value="UniProtKB-UniRule"/>
</dbReference>
<dbReference type="PANTHER" id="PTHR28259:SF1">
    <property type="entry name" value="FLUORIDE EXPORT PROTEIN 1-RELATED"/>
    <property type="match status" value="1"/>
</dbReference>
<dbReference type="NCBIfam" id="TIGR00494">
    <property type="entry name" value="crcB"/>
    <property type="match status" value="1"/>
</dbReference>
<evidence type="ECO:0000256" key="7">
    <source>
        <dbReference type="ARBA" id="ARBA00023065"/>
    </source>
</evidence>
<dbReference type="KEGG" id="ppha:BVH74_04000"/>
<dbReference type="EMBL" id="CP020100">
    <property type="protein sequence ID" value="AQZ93964.1"/>
    <property type="molecule type" value="Genomic_DNA"/>
</dbReference>
<keyword evidence="3" id="KW-0997">Cell inner membrane</keyword>
<evidence type="ECO:0000256" key="6">
    <source>
        <dbReference type="ARBA" id="ARBA00023053"/>
    </source>
</evidence>
<evidence type="ECO:0000313" key="14">
    <source>
        <dbReference type="Proteomes" id="UP000243488"/>
    </source>
</evidence>
<keyword evidence="9 12" id="KW-0407">Ion channel</keyword>
<dbReference type="GO" id="GO:0046872">
    <property type="term" value="F:metal ion binding"/>
    <property type="evidence" value="ECO:0007669"/>
    <property type="project" value="UniProtKB-KW"/>
</dbReference>
<feature type="binding site" evidence="12">
    <location>
        <position position="75"/>
    </location>
    <ligand>
        <name>Na(+)</name>
        <dbReference type="ChEBI" id="CHEBI:29101"/>
        <note>structural</note>
    </ligand>
</feature>